<keyword evidence="2" id="KW-1185">Reference proteome</keyword>
<sequence>MLPVRGLKLPPRPKKSGRQMILTTVGKLERDATPLEICTELLNDLTSCFMYHQDDLDVCLPQLNLFNDCMNGVAMLRKPSRYVGNPLNFHLNRVWNNNERKKK</sequence>
<protein>
    <recommendedName>
        <fullName evidence="3">CHCH domain-containing protein</fullName>
    </recommendedName>
</protein>
<evidence type="ECO:0000313" key="2">
    <source>
        <dbReference type="Proteomes" id="UP000030693"/>
    </source>
</evidence>
<dbReference type="RefSeq" id="XP_009493331.1">
    <property type="nucleotide sequence ID" value="XM_009495056.1"/>
</dbReference>
<evidence type="ECO:0008006" key="3">
    <source>
        <dbReference type="Google" id="ProtNLM"/>
    </source>
</evidence>
<gene>
    <name evidence="1" type="ORF">H696_01174</name>
</gene>
<dbReference type="GeneID" id="20525899"/>
<organism evidence="1">
    <name type="scientific">Fonticula alba</name>
    <name type="common">Slime mold</name>
    <dbReference type="NCBI Taxonomy" id="691883"/>
    <lineage>
        <taxon>Eukaryota</taxon>
        <taxon>Rotosphaerida</taxon>
        <taxon>Fonticulaceae</taxon>
        <taxon>Fonticula</taxon>
    </lineage>
</organism>
<accession>A0A058ZCU5</accession>
<dbReference type="AlphaFoldDB" id="A0A058ZCU5"/>
<name>A0A058ZCU5_FONAL</name>
<dbReference type="EMBL" id="KB932202">
    <property type="protein sequence ID" value="KCV71753.1"/>
    <property type="molecule type" value="Genomic_DNA"/>
</dbReference>
<reference evidence="1" key="1">
    <citation type="submission" date="2013-04" db="EMBL/GenBank/DDBJ databases">
        <title>The Genome Sequence of Fonticula alba ATCC 38817.</title>
        <authorList>
            <consortium name="The Broad Institute Genomics Platform"/>
            <person name="Russ C."/>
            <person name="Cuomo C."/>
            <person name="Burger G."/>
            <person name="Gray M.W."/>
            <person name="Holland P.W.H."/>
            <person name="King N."/>
            <person name="Lang F.B.F."/>
            <person name="Roger A.J."/>
            <person name="Ruiz-Trillo I."/>
            <person name="Brown M."/>
            <person name="Walker B."/>
            <person name="Young S."/>
            <person name="Zeng Q."/>
            <person name="Gargeya S."/>
            <person name="Fitzgerald M."/>
            <person name="Haas B."/>
            <person name="Abouelleil A."/>
            <person name="Allen A.W."/>
            <person name="Alvarado L."/>
            <person name="Arachchi H.M."/>
            <person name="Berlin A.M."/>
            <person name="Chapman S.B."/>
            <person name="Gainer-Dewar J."/>
            <person name="Goldberg J."/>
            <person name="Griggs A."/>
            <person name="Gujja S."/>
            <person name="Hansen M."/>
            <person name="Howarth C."/>
            <person name="Imamovic A."/>
            <person name="Ireland A."/>
            <person name="Larimer J."/>
            <person name="McCowan C."/>
            <person name="Murphy C."/>
            <person name="Pearson M."/>
            <person name="Poon T.W."/>
            <person name="Priest M."/>
            <person name="Roberts A."/>
            <person name="Saif S."/>
            <person name="Shea T."/>
            <person name="Sisk P."/>
            <person name="Sykes S."/>
            <person name="Wortman J."/>
            <person name="Nusbaum C."/>
            <person name="Birren B."/>
        </authorList>
    </citation>
    <scope>NUCLEOTIDE SEQUENCE [LARGE SCALE GENOMIC DNA]</scope>
    <source>
        <strain evidence="1">ATCC 38817</strain>
    </source>
</reference>
<proteinExistence type="predicted"/>
<evidence type="ECO:0000313" key="1">
    <source>
        <dbReference type="EMBL" id="KCV71753.1"/>
    </source>
</evidence>
<dbReference type="Proteomes" id="UP000030693">
    <property type="component" value="Unassembled WGS sequence"/>
</dbReference>